<comment type="caution">
    <text evidence="1">The sequence shown here is derived from an EMBL/GenBank/DDBJ whole genome shotgun (WGS) entry which is preliminary data.</text>
</comment>
<reference evidence="1" key="1">
    <citation type="journal article" date="2021" name="Nat. Commun.">
        <title>Genetic determinants of endophytism in the Arabidopsis root mycobiome.</title>
        <authorList>
            <person name="Mesny F."/>
            <person name="Miyauchi S."/>
            <person name="Thiergart T."/>
            <person name="Pickel B."/>
            <person name="Atanasova L."/>
            <person name="Karlsson M."/>
            <person name="Huettel B."/>
            <person name="Barry K.W."/>
            <person name="Haridas S."/>
            <person name="Chen C."/>
            <person name="Bauer D."/>
            <person name="Andreopoulos W."/>
            <person name="Pangilinan J."/>
            <person name="LaButti K."/>
            <person name="Riley R."/>
            <person name="Lipzen A."/>
            <person name="Clum A."/>
            <person name="Drula E."/>
            <person name="Henrissat B."/>
            <person name="Kohler A."/>
            <person name="Grigoriev I.V."/>
            <person name="Martin F.M."/>
            <person name="Hacquard S."/>
        </authorList>
    </citation>
    <scope>NUCLEOTIDE SEQUENCE</scope>
    <source>
        <strain evidence="1">MPI-CAGE-AT-0147</strain>
    </source>
</reference>
<dbReference type="Proteomes" id="UP000738349">
    <property type="component" value="Unassembled WGS sequence"/>
</dbReference>
<dbReference type="AlphaFoldDB" id="A0A9P9FUH8"/>
<evidence type="ECO:0000313" key="1">
    <source>
        <dbReference type="EMBL" id="KAH7176482.1"/>
    </source>
</evidence>
<evidence type="ECO:0000313" key="2">
    <source>
        <dbReference type="Proteomes" id="UP000738349"/>
    </source>
</evidence>
<dbReference type="EMBL" id="JAGMUV010000001">
    <property type="protein sequence ID" value="KAH7176482.1"/>
    <property type="molecule type" value="Genomic_DNA"/>
</dbReference>
<organism evidence="1 2">
    <name type="scientific">Dactylonectria macrodidyma</name>
    <dbReference type="NCBI Taxonomy" id="307937"/>
    <lineage>
        <taxon>Eukaryota</taxon>
        <taxon>Fungi</taxon>
        <taxon>Dikarya</taxon>
        <taxon>Ascomycota</taxon>
        <taxon>Pezizomycotina</taxon>
        <taxon>Sordariomycetes</taxon>
        <taxon>Hypocreomycetidae</taxon>
        <taxon>Hypocreales</taxon>
        <taxon>Nectriaceae</taxon>
        <taxon>Dactylonectria</taxon>
    </lineage>
</organism>
<accession>A0A9P9FUH8</accession>
<name>A0A9P9FUH8_9HYPO</name>
<proteinExistence type="predicted"/>
<keyword evidence="2" id="KW-1185">Reference proteome</keyword>
<protein>
    <submittedName>
        <fullName evidence="1">Uncharacterized protein</fullName>
    </submittedName>
</protein>
<sequence>MFQSTLTRGKPFQTLRRHHLYLFLLFLFHRDGSFDTETRRKWQKYSWGPGRASHRRGDAERLRARSFRVRVGEGGEFWRRIRKKHSPVWTVLDGEFKEDGSCSLPRRQRGAKRAFVSSVCVASWPGMFRDMTVPVDLKWLGMMVR</sequence>
<gene>
    <name evidence="1" type="ORF">EDB81DRAFT_39467</name>
</gene>